<dbReference type="EMBL" id="JACHXU010000063">
    <property type="protein sequence ID" value="MBB3210741.1"/>
    <property type="molecule type" value="Genomic_DNA"/>
</dbReference>
<protein>
    <submittedName>
        <fullName evidence="2">Uncharacterized protein</fullName>
    </submittedName>
</protein>
<gene>
    <name evidence="2" type="ORF">FHS27_006589</name>
</gene>
<feature type="transmembrane region" description="Helical" evidence="1">
    <location>
        <begin position="36"/>
        <end position="54"/>
    </location>
</feature>
<evidence type="ECO:0000313" key="3">
    <source>
        <dbReference type="Proteomes" id="UP000536179"/>
    </source>
</evidence>
<keyword evidence="3" id="KW-1185">Reference proteome</keyword>
<feature type="transmembrane region" description="Helical" evidence="1">
    <location>
        <begin position="74"/>
        <end position="96"/>
    </location>
</feature>
<comment type="caution">
    <text evidence="2">The sequence shown here is derived from an EMBL/GenBank/DDBJ whole genome shotgun (WGS) entry which is preliminary data.</text>
</comment>
<keyword evidence="1" id="KW-1133">Transmembrane helix</keyword>
<evidence type="ECO:0000256" key="1">
    <source>
        <dbReference type="SAM" id="Phobius"/>
    </source>
</evidence>
<dbReference type="Proteomes" id="UP000536179">
    <property type="component" value="Unassembled WGS sequence"/>
</dbReference>
<keyword evidence="1" id="KW-0472">Membrane</keyword>
<reference evidence="2 3" key="1">
    <citation type="submission" date="2020-08" db="EMBL/GenBank/DDBJ databases">
        <title>Genomic Encyclopedia of Type Strains, Phase III (KMG-III): the genomes of soil and plant-associated and newly described type strains.</title>
        <authorList>
            <person name="Whitman W."/>
        </authorList>
    </citation>
    <scope>NUCLEOTIDE SEQUENCE [LARGE SCALE GENOMIC DNA]</scope>
    <source>
        <strain evidence="2 3">CECT 8075</strain>
    </source>
</reference>
<organism evidence="2 3">
    <name type="scientific">Aporhodopirellula rubra</name>
    <dbReference type="NCBI Taxonomy" id="980271"/>
    <lineage>
        <taxon>Bacteria</taxon>
        <taxon>Pseudomonadati</taxon>
        <taxon>Planctomycetota</taxon>
        <taxon>Planctomycetia</taxon>
        <taxon>Pirellulales</taxon>
        <taxon>Pirellulaceae</taxon>
        <taxon>Aporhodopirellula</taxon>
    </lineage>
</organism>
<name>A0A7W5HA33_9BACT</name>
<dbReference type="AlphaFoldDB" id="A0A7W5HA33"/>
<proteinExistence type="predicted"/>
<evidence type="ECO:0000313" key="2">
    <source>
        <dbReference type="EMBL" id="MBB3210741.1"/>
    </source>
</evidence>
<accession>A0A7W5HA33</accession>
<sequence>MLLVGAVCGKGAIWFLRYCSQFRADDVASRQSLRKCVKATIAITAITWFALAFISPDFRTHADGGVGMGYNLVYAIACAVFVPLTAIFCTSLFLLASKLWFNYGHRD</sequence>
<keyword evidence="1" id="KW-0812">Transmembrane</keyword>